<gene>
    <name evidence="1" type="ORF">GMARGA_LOCUS3160</name>
</gene>
<evidence type="ECO:0000313" key="2">
    <source>
        <dbReference type="Proteomes" id="UP000789901"/>
    </source>
</evidence>
<proteinExistence type="predicted"/>
<dbReference type="Proteomes" id="UP000789901">
    <property type="component" value="Unassembled WGS sequence"/>
</dbReference>
<evidence type="ECO:0000313" key="1">
    <source>
        <dbReference type="EMBL" id="CAG8521140.1"/>
    </source>
</evidence>
<protein>
    <submittedName>
        <fullName evidence="1">6956_t:CDS:1</fullName>
    </submittedName>
</protein>
<keyword evidence="2" id="KW-1185">Reference proteome</keyword>
<organism evidence="1 2">
    <name type="scientific">Gigaspora margarita</name>
    <dbReference type="NCBI Taxonomy" id="4874"/>
    <lineage>
        <taxon>Eukaryota</taxon>
        <taxon>Fungi</taxon>
        <taxon>Fungi incertae sedis</taxon>
        <taxon>Mucoromycota</taxon>
        <taxon>Glomeromycotina</taxon>
        <taxon>Glomeromycetes</taxon>
        <taxon>Diversisporales</taxon>
        <taxon>Gigasporaceae</taxon>
        <taxon>Gigaspora</taxon>
    </lineage>
</organism>
<sequence length="154" mass="17183">MLNLCLSQVVEQSIEVDGRVKANDSGIKTVSIENKQSSNGGVALNVDKNRKIGICRISKRVVLDKNVKSTMNKDDDKVDKTKRLKVALKLETKDLEIKTILWHGSVIRVKVIDTIHLSLNIPRKGKQSIYIVSKLVDLNDSNKGDEDNEEDVGM</sequence>
<name>A0ABM8W499_GIGMA</name>
<comment type="caution">
    <text evidence="1">The sequence shown here is derived from an EMBL/GenBank/DDBJ whole genome shotgun (WGS) entry which is preliminary data.</text>
</comment>
<dbReference type="EMBL" id="CAJVQB010001108">
    <property type="protein sequence ID" value="CAG8521140.1"/>
    <property type="molecule type" value="Genomic_DNA"/>
</dbReference>
<accession>A0ABM8W499</accession>
<reference evidence="1 2" key="1">
    <citation type="submission" date="2021-06" db="EMBL/GenBank/DDBJ databases">
        <authorList>
            <person name="Kallberg Y."/>
            <person name="Tangrot J."/>
            <person name="Rosling A."/>
        </authorList>
    </citation>
    <scope>NUCLEOTIDE SEQUENCE [LARGE SCALE GENOMIC DNA]</scope>
    <source>
        <strain evidence="1 2">120-4 pot B 10/14</strain>
    </source>
</reference>